<dbReference type="Proteomes" id="UP000317199">
    <property type="component" value="Chromosome"/>
</dbReference>
<dbReference type="InterPro" id="IPR013785">
    <property type="entry name" value="Aldolase_TIM"/>
</dbReference>
<dbReference type="KEGG" id="lyj:FKV23_15385"/>
<accession>A0A514BWZ1</accession>
<dbReference type="AlphaFoldDB" id="A0A514BWZ1"/>
<dbReference type="OrthoDB" id="5378099at2"/>
<sequence>MLVRRAPPRMDAQRWHHAIVGGRGHRFAQPLTFTPYAAARPCSARCRFCSETLRPMHGGTMAARLRPAADYFATLEQALAAVRGIPMSWSLSGLEASDNEAWLLQLLETLSAEERRGAAINERVLYSNGAGLARARGDELIDALRRFGLSWIELSRHHPDPARNQAIMRFRPDEPIADVAGFAGTARRVSEALPLRLVCIVQRGGVEDADGVMEYLRWAEGLGATAVIFREFSRLDEVYRDTVTRRYIEGGRVTVERVLEACMAAAWWPSLVPVRMTEGYYFWNLVLRAPSGMEVVFETSDYGAMHDRHQTGDVYKLVFHANGNLCTGWEPDHGIIWRAARG</sequence>
<dbReference type="SUPFAM" id="SSF102114">
    <property type="entry name" value="Radical SAM enzymes"/>
    <property type="match status" value="1"/>
</dbReference>
<dbReference type="EMBL" id="CP041242">
    <property type="protein sequence ID" value="QDH71911.1"/>
    <property type="molecule type" value="Genomic_DNA"/>
</dbReference>
<organism evidence="1 2">
    <name type="scientific">Marilutibacter alkalisoli</name>
    <dbReference type="NCBI Taxonomy" id="2591633"/>
    <lineage>
        <taxon>Bacteria</taxon>
        <taxon>Pseudomonadati</taxon>
        <taxon>Pseudomonadota</taxon>
        <taxon>Gammaproteobacteria</taxon>
        <taxon>Lysobacterales</taxon>
        <taxon>Lysobacteraceae</taxon>
        <taxon>Marilutibacter</taxon>
    </lineage>
</organism>
<dbReference type="InterPro" id="IPR058240">
    <property type="entry name" value="rSAM_sf"/>
</dbReference>
<evidence type="ECO:0008006" key="3">
    <source>
        <dbReference type="Google" id="ProtNLM"/>
    </source>
</evidence>
<reference evidence="1 2" key="1">
    <citation type="submission" date="2019-06" db="EMBL/GenBank/DDBJ databases">
        <title>Lysobacter alkalisoli sp. nov. isolated from saline-alkali soil.</title>
        <authorList>
            <person name="Sun J.-Q."/>
            <person name="Xu L."/>
        </authorList>
    </citation>
    <scope>NUCLEOTIDE SEQUENCE [LARGE SCALE GENOMIC DNA]</scope>
    <source>
        <strain evidence="1 2">SJ-36</strain>
    </source>
</reference>
<keyword evidence="2" id="KW-1185">Reference proteome</keyword>
<gene>
    <name evidence="1" type="ORF">FKV23_15385</name>
</gene>
<name>A0A514BWZ1_9GAMM</name>
<proteinExistence type="predicted"/>
<dbReference type="Gene3D" id="3.20.20.70">
    <property type="entry name" value="Aldolase class I"/>
    <property type="match status" value="1"/>
</dbReference>
<evidence type="ECO:0000313" key="2">
    <source>
        <dbReference type="Proteomes" id="UP000317199"/>
    </source>
</evidence>
<evidence type="ECO:0000313" key="1">
    <source>
        <dbReference type="EMBL" id="QDH71911.1"/>
    </source>
</evidence>
<protein>
    <recommendedName>
        <fullName evidence="3">Radical SAM protein</fullName>
    </recommendedName>
</protein>